<reference evidence="1 2" key="1">
    <citation type="journal article" date="2004" name="Appl. Environ. Microbiol.">
        <title>Mineralization of individual congeners of linear alkylbenzenesulfonate by defined pairs of heterotrophic bacteria.</title>
        <authorList>
            <person name="Schleheck D."/>
            <person name="Knepper T.P."/>
            <person name="Fischer K."/>
            <person name="Cook A.M."/>
        </authorList>
    </citation>
    <scope>NUCLEOTIDE SEQUENCE [LARGE SCALE GENOMIC DNA]</scope>
    <source>
        <strain evidence="2">DSM 14576 / KF-1</strain>
    </source>
</reference>
<evidence type="ECO:0000313" key="2">
    <source>
        <dbReference type="Proteomes" id="UP000003039"/>
    </source>
</evidence>
<gene>
    <name evidence="1" type="ORF">CtesDRAFT_PD2332</name>
</gene>
<proteinExistence type="predicted"/>
<evidence type="ECO:0000313" key="1">
    <source>
        <dbReference type="EMBL" id="EED67386.1"/>
    </source>
</evidence>
<organism evidence="1 2">
    <name type="scientific">Comamonas testosteroni (strain DSM 14576 / KF-1)</name>
    <name type="common">Pseudomonas testosteroni</name>
    <dbReference type="NCBI Taxonomy" id="399795"/>
    <lineage>
        <taxon>Bacteria</taxon>
        <taxon>Pseudomonadati</taxon>
        <taxon>Pseudomonadota</taxon>
        <taxon>Betaproteobacteria</taxon>
        <taxon>Burkholderiales</taxon>
        <taxon>Comamonadaceae</taxon>
        <taxon>Comamonas</taxon>
    </lineage>
</organism>
<comment type="caution">
    <text evidence="1">The sequence shown here is derived from an EMBL/GenBank/DDBJ whole genome shotgun (WGS) entry which is preliminary data.</text>
</comment>
<dbReference type="Proteomes" id="UP000003039">
    <property type="component" value="Unassembled WGS sequence"/>
</dbReference>
<sequence length="97" mass="10956" precursor="true">MSAVNRRAMKRSTMIMVLAVPSRAARMSNHMDLHRRNVHKLQLHVSNLSIVLLLRRAVHLRRLRASQPALAGTAVRLAINGKADMLIDANMITRNQQ</sequence>
<accession>B7WTI0</accession>
<name>B7WTI0_COMTK</name>
<dbReference type="AlphaFoldDB" id="B7WTI0"/>
<dbReference type="EMBL" id="AAUJ02000001">
    <property type="protein sequence ID" value="EED67386.1"/>
    <property type="molecule type" value="Genomic_DNA"/>
</dbReference>
<protein>
    <submittedName>
        <fullName evidence="1">Uncharacterized protein</fullName>
    </submittedName>
</protein>